<dbReference type="AlphaFoldDB" id="A0A2P2NWR8"/>
<evidence type="ECO:0000313" key="2">
    <source>
        <dbReference type="EMBL" id="MBX46859.1"/>
    </source>
</evidence>
<dbReference type="EMBL" id="GGEC01066375">
    <property type="protein sequence ID" value="MBX46859.1"/>
    <property type="molecule type" value="Transcribed_RNA"/>
</dbReference>
<proteinExistence type="predicted"/>
<evidence type="ECO:0000256" key="1">
    <source>
        <dbReference type="SAM" id="SignalP"/>
    </source>
</evidence>
<feature type="chain" id="PRO_5015138143" description="Secreted protein" evidence="1">
    <location>
        <begin position="19"/>
        <end position="60"/>
    </location>
</feature>
<name>A0A2P2NWR8_RHIMU</name>
<keyword evidence="1" id="KW-0732">Signal</keyword>
<sequence>MAKVVLVISSLLLECSNGNSFSCFFTRSEKLCPLELCEQRGHVLGKKKNQGKEGKYLVKK</sequence>
<evidence type="ECO:0008006" key="3">
    <source>
        <dbReference type="Google" id="ProtNLM"/>
    </source>
</evidence>
<organism evidence="2">
    <name type="scientific">Rhizophora mucronata</name>
    <name type="common">Asiatic mangrove</name>
    <dbReference type="NCBI Taxonomy" id="61149"/>
    <lineage>
        <taxon>Eukaryota</taxon>
        <taxon>Viridiplantae</taxon>
        <taxon>Streptophyta</taxon>
        <taxon>Embryophyta</taxon>
        <taxon>Tracheophyta</taxon>
        <taxon>Spermatophyta</taxon>
        <taxon>Magnoliopsida</taxon>
        <taxon>eudicotyledons</taxon>
        <taxon>Gunneridae</taxon>
        <taxon>Pentapetalae</taxon>
        <taxon>rosids</taxon>
        <taxon>fabids</taxon>
        <taxon>Malpighiales</taxon>
        <taxon>Rhizophoraceae</taxon>
        <taxon>Rhizophora</taxon>
    </lineage>
</organism>
<protein>
    <recommendedName>
        <fullName evidence="3">Secreted protein</fullName>
    </recommendedName>
</protein>
<reference evidence="2" key="1">
    <citation type="submission" date="2018-02" db="EMBL/GenBank/DDBJ databases">
        <title>Rhizophora mucronata_Transcriptome.</title>
        <authorList>
            <person name="Meera S.P."/>
            <person name="Sreeshan A."/>
            <person name="Augustine A."/>
        </authorList>
    </citation>
    <scope>NUCLEOTIDE SEQUENCE</scope>
    <source>
        <tissue evidence="2">Leaf</tissue>
    </source>
</reference>
<accession>A0A2P2NWR8</accession>
<feature type="signal peptide" evidence="1">
    <location>
        <begin position="1"/>
        <end position="18"/>
    </location>
</feature>